<dbReference type="Proteomes" id="UP001582793">
    <property type="component" value="Unassembled WGS sequence"/>
</dbReference>
<organism evidence="10 11">
    <name type="scientific">Polymorphospora lycopeni</name>
    <dbReference type="NCBI Taxonomy" id="3140240"/>
    <lineage>
        <taxon>Bacteria</taxon>
        <taxon>Bacillati</taxon>
        <taxon>Actinomycetota</taxon>
        <taxon>Actinomycetes</taxon>
        <taxon>Micromonosporales</taxon>
        <taxon>Micromonosporaceae</taxon>
        <taxon>Polymorphospora</taxon>
    </lineage>
</organism>
<comment type="caution">
    <text evidence="10">The sequence shown here is derived from an EMBL/GenBank/DDBJ whole genome shotgun (WGS) entry which is preliminary data.</text>
</comment>
<dbReference type="Pfam" id="PF02687">
    <property type="entry name" value="FtsX"/>
    <property type="match status" value="2"/>
</dbReference>
<evidence type="ECO:0000256" key="6">
    <source>
        <dbReference type="ARBA" id="ARBA00038076"/>
    </source>
</evidence>
<dbReference type="PANTHER" id="PTHR30572">
    <property type="entry name" value="MEMBRANE COMPONENT OF TRANSPORTER-RELATED"/>
    <property type="match status" value="1"/>
</dbReference>
<evidence type="ECO:0000313" key="10">
    <source>
        <dbReference type="EMBL" id="MFB6394340.1"/>
    </source>
</evidence>
<dbReference type="InterPro" id="IPR050250">
    <property type="entry name" value="Macrolide_Exporter_MacB"/>
</dbReference>
<reference evidence="10 11" key="1">
    <citation type="submission" date="2024-04" db="EMBL/GenBank/DDBJ databases">
        <title>Polymorphospora sp. isolated from Baiyangdian Lake in Xiong'an New Area.</title>
        <authorList>
            <person name="Zhang X."/>
            <person name="Liu J."/>
        </authorList>
    </citation>
    <scope>NUCLEOTIDE SEQUENCE [LARGE SCALE GENOMIC DNA]</scope>
    <source>
        <strain evidence="10 11">2-325</strain>
    </source>
</reference>
<dbReference type="EMBL" id="JBCGDC010000035">
    <property type="protein sequence ID" value="MFB6394340.1"/>
    <property type="molecule type" value="Genomic_DNA"/>
</dbReference>
<feature type="domain" description="ABC3 transporter permease C-terminal" evidence="8">
    <location>
        <begin position="261"/>
        <end position="383"/>
    </location>
</feature>
<evidence type="ECO:0000313" key="11">
    <source>
        <dbReference type="Proteomes" id="UP001582793"/>
    </source>
</evidence>
<dbReference type="PANTHER" id="PTHR30572:SF4">
    <property type="entry name" value="ABC TRANSPORTER PERMEASE YTRF"/>
    <property type="match status" value="1"/>
</dbReference>
<feature type="transmembrane region" description="Helical" evidence="7">
    <location>
        <begin position="488"/>
        <end position="507"/>
    </location>
</feature>
<feature type="transmembrane region" description="Helical" evidence="7">
    <location>
        <begin position="719"/>
        <end position="741"/>
    </location>
</feature>
<evidence type="ECO:0000256" key="3">
    <source>
        <dbReference type="ARBA" id="ARBA00022692"/>
    </source>
</evidence>
<evidence type="ECO:0000256" key="1">
    <source>
        <dbReference type="ARBA" id="ARBA00004651"/>
    </source>
</evidence>
<evidence type="ECO:0000259" key="9">
    <source>
        <dbReference type="Pfam" id="PF12704"/>
    </source>
</evidence>
<gene>
    <name evidence="10" type="ORF">AAFH96_14655</name>
</gene>
<proteinExistence type="inferred from homology"/>
<name>A0ABV5CQR0_9ACTN</name>
<keyword evidence="4 7" id="KW-1133">Transmembrane helix</keyword>
<evidence type="ECO:0000256" key="5">
    <source>
        <dbReference type="ARBA" id="ARBA00023136"/>
    </source>
</evidence>
<evidence type="ECO:0000256" key="4">
    <source>
        <dbReference type="ARBA" id="ARBA00022989"/>
    </source>
</evidence>
<feature type="domain" description="MacB-like periplasmic core" evidence="9">
    <location>
        <begin position="19"/>
        <end position="226"/>
    </location>
</feature>
<keyword evidence="5 7" id="KW-0472">Membrane</keyword>
<evidence type="ECO:0000256" key="7">
    <source>
        <dbReference type="SAM" id="Phobius"/>
    </source>
</evidence>
<comment type="similarity">
    <text evidence="6">Belongs to the ABC-4 integral membrane protein family.</text>
</comment>
<keyword evidence="11" id="KW-1185">Reference proteome</keyword>
<sequence>MIVLAWRSLVRRKLAILAALFSVVVGSSLVTATLLIASSQEQQGAASVTSWRFEAVDAVVKPPANVTLNSGLVLDLPSMPRLTGEQIDAIRNAPGVTAAALESPFPAYMIASDGAVTGDAFTRSWGHPWSTALADAASLSTGREPSRPGDVAVDESVATAAGIDVGDPVRVVLATGTEEFTVTGIVSRPGEQFEHALFFDGETAVRFGGAPVAALVSTTDIDALRKAVPGFQVLTGEARAGSLQLDLRQAELAGGSSQFLMVIAFLALAIAVFVISSTLTVSIGQRRRELAMLRIVGTRPRLIRRLVTWEAAIIGALGGVVGAGVGIALAELARQFFIAQGLMARGAVVSPEPTALSGGAAAAVLAALVAAWLPARRATRIAPLEALRESDNPSGATGRGRVVFGWVLLGTAVVCLAGAFALGGPVTTLGGTIALMLIVMAFPLLIGALVVLGSTLLRGVLAPLGGLLRRWFGGFVAERSIRSDLRRAAGVSVPLTLLVAVSAVLLFQDSANYQARSQVYADQVTADVVVTGGVQLGVPFSAVDALADVPGVAAASGSISSRLILDDPPTMRSNGTVTGVDPAGFDQVLDYEVVAGTWADFDEGSIAMSQIVADEKGWRIGDQVAFRYPDGTPGSALLSTIYRDPMGVSDTVLPLDTLTPHVLEPFASAIYVALDPGTGRGDALTAINGALSAAVPGAQATDRDEHLAQVAAQASGDNWIVLMVVVILGGYAGVSAINVLISSTMSRKREFALLRLAGARRPQVAGSLLVEALVVATTAAIAGTAIAAITMIGYGYLLTDTIWLPFVGPAFLAIVGCAYLAAFLGTLAPARTAMTADPLEGVRAW</sequence>
<feature type="domain" description="ABC3 transporter permease C-terminal" evidence="8">
    <location>
        <begin position="724"/>
        <end position="838"/>
    </location>
</feature>
<dbReference type="InterPro" id="IPR003838">
    <property type="entry name" value="ABC3_permease_C"/>
</dbReference>
<keyword evidence="3 7" id="KW-0812">Transmembrane</keyword>
<dbReference type="Pfam" id="PF12704">
    <property type="entry name" value="MacB_PCD"/>
    <property type="match status" value="1"/>
</dbReference>
<keyword evidence="2" id="KW-1003">Cell membrane</keyword>
<feature type="transmembrane region" description="Helical" evidence="7">
    <location>
        <begin position="402"/>
        <end position="422"/>
    </location>
</feature>
<feature type="transmembrane region" description="Helical" evidence="7">
    <location>
        <begin position="434"/>
        <end position="461"/>
    </location>
</feature>
<dbReference type="InterPro" id="IPR025857">
    <property type="entry name" value="MacB_PCD"/>
</dbReference>
<feature type="transmembrane region" description="Helical" evidence="7">
    <location>
        <begin position="306"/>
        <end position="333"/>
    </location>
</feature>
<protein>
    <submittedName>
        <fullName evidence="10">FtsX-like permease family protein</fullName>
    </submittedName>
</protein>
<accession>A0ABV5CQR0</accession>
<feature type="transmembrane region" description="Helical" evidence="7">
    <location>
        <begin position="802"/>
        <end position="824"/>
    </location>
</feature>
<feature type="transmembrane region" description="Helical" evidence="7">
    <location>
        <begin position="768"/>
        <end position="796"/>
    </location>
</feature>
<evidence type="ECO:0000256" key="2">
    <source>
        <dbReference type="ARBA" id="ARBA00022475"/>
    </source>
</evidence>
<comment type="subcellular location">
    <subcellularLocation>
        <location evidence="1">Cell membrane</location>
        <topology evidence="1">Multi-pass membrane protein</topology>
    </subcellularLocation>
</comment>
<evidence type="ECO:0000259" key="8">
    <source>
        <dbReference type="Pfam" id="PF02687"/>
    </source>
</evidence>
<feature type="transmembrane region" description="Helical" evidence="7">
    <location>
        <begin position="259"/>
        <end position="285"/>
    </location>
</feature>
<feature type="transmembrane region" description="Helical" evidence="7">
    <location>
        <begin position="353"/>
        <end position="373"/>
    </location>
</feature>
<dbReference type="RefSeq" id="WP_375734521.1">
    <property type="nucleotide sequence ID" value="NZ_JBCGDC010000035.1"/>
</dbReference>